<accession>A0A183MRX5</accession>
<protein>
    <submittedName>
        <fullName evidence="1">Uncharacterized protein</fullName>
    </submittedName>
</protein>
<reference evidence="1 2" key="1">
    <citation type="submission" date="2018-11" db="EMBL/GenBank/DDBJ databases">
        <authorList>
            <consortium name="Pathogen Informatics"/>
        </authorList>
    </citation>
    <scope>NUCLEOTIDE SEQUENCE [LARGE SCALE GENOMIC DNA]</scope>
    <source>
        <strain evidence="1 2">Zambia</strain>
    </source>
</reference>
<name>A0A183MRX5_9TREM</name>
<evidence type="ECO:0000313" key="1">
    <source>
        <dbReference type="EMBL" id="VDP29224.1"/>
    </source>
</evidence>
<gene>
    <name evidence="1" type="ORF">SMRZ_LOCUS18800</name>
</gene>
<dbReference type="EMBL" id="UZAI01017763">
    <property type="protein sequence ID" value="VDP29224.1"/>
    <property type="molecule type" value="Genomic_DNA"/>
</dbReference>
<dbReference type="AlphaFoldDB" id="A0A183MRX5"/>
<evidence type="ECO:0000313" key="2">
    <source>
        <dbReference type="Proteomes" id="UP000277204"/>
    </source>
</evidence>
<sequence>MRISSYLGRFSWMYLYLGVDVHSGTRTQHHSLEWLAVESRTRVSSYFGIVIWMYLHLRVDVHWLAVESRTRVSSCLGLVSWMYLHLRVDVHSGTRTQYRSLQTPSRYPLSY</sequence>
<keyword evidence="2" id="KW-1185">Reference proteome</keyword>
<dbReference type="Proteomes" id="UP000277204">
    <property type="component" value="Unassembled WGS sequence"/>
</dbReference>
<proteinExistence type="predicted"/>
<organism evidence="1 2">
    <name type="scientific">Schistosoma margrebowiei</name>
    <dbReference type="NCBI Taxonomy" id="48269"/>
    <lineage>
        <taxon>Eukaryota</taxon>
        <taxon>Metazoa</taxon>
        <taxon>Spiralia</taxon>
        <taxon>Lophotrochozoa</taxon>
        <taxon>Platyhelminthes</taxon>
        <taxon>Trematoda</taxon>
        <taxon>Digenea</taxon>
        <taxon>Strigeidida</taxon>
        <taxon>Schistosomatoidea</taxon>
        <taxon>Schistosomatidae</taxon>
        <taxon>Schistosoma</taxon>
    </lineage>
</organism>